<dbReference type="RefSeq" id="WP_068397957.1">
    <property type="nucleotide sequence ID" value="NZ_CP014504.1"/>
</dbReference>
<reference evidence="1 2" key="1">
    <citation type="submission" date="2016-03" db="EMBL/GenBank/DDBJ databases">
        <title>Complete genome sequence of Pedobacter cryoconitis PAMC 27485.</title>
        <authorList>
            <person name="Lee J."/>
            <person name="Kim O.-S."/>
        </authorList>
    </citation>
    <scope>NUCLEOTIDE SEQUENCE [LARGE SCALE GENOMIC DNA]</scope>
    <source>
        <strain evidence="1 2">PAMC 27485</strain>
    </source>
</reference>
<dbReference type="OrthoDB" id="9852886at2"/>
<protein>
    <submittedName>
        <fullName evidence="1">Uncharacterized protein</fullName>
    </submittedName>
</protein>
<sequence length="155" mass="17991">MKKNIILIWFIVLVGNNFCFSQDKEDLSKLPIVVLKLSDGTEKMTRYPLITSKQYNEMKILPRDSFFTKHPDLKGTNVLSFSLVPSVKKILSITDIFKLFKIDDKYMDYDIYGTGNPKPLADKKNIYAPENSIQSVTVDEQKKRVMIKLFFADKR</sequence>
<proteinExistence type="predicted"/>
<dbReference type="Proteomes" id="UP000071561">
    <property type="component" value="Chromosome"/>
</dbReference>
<gene>
    <name evidence="1" type="ORF">AY601_1245</name>
</gene>
<evidence type="ECO:0000313" key="1">
    <source>
        <dbReference type="EMBL" id="AMP98168.1"/>
    </source>
</evidence>
<dbReference type="AlphaFoldDB" id="A0A127VAY8"/>
<keyword evidence="2" id="KW-1185">Reference proteome</keyword>
<organism evidence="1 2">
    <name type="scientific">Pedobacter cryoconitis</name>
    <dbReference type="NCBI Taxonomy" id="188932"/>
    <lineage>
        <taxon>Bacteria</taxon>
        <taxon>Pseudomonadati</taxon>
        <taxon>Bacteroidota</taxon>
        <taxon>Sphingobacteriia</taxon>
        <taxon>Sphingobacteriales</taxon>
        <taxon>Sphingobacteriaceae</taxon>
        <taxon>Pedobacter</taxon>
    </lineage>
</organism>
<dbReference type="EMBL" id="CP014504">
    <property type="protein sequence ID" value="AMP98168.1"/>
    <property type="molecule type" value="Genomic_DNA"/>
</dbReference>
<name>A0A127VAY8_9SPHI</name>
<dbReference type="KEGG" id="pcm:AY601_1245"/>
<evidence type="ECO:0000313" key="2">
    <source>
        <dbReference type="Proteomes" id="UP000071561"/>
    </source>
</evidence>
<dbReference type="PATRIC" id="fig|188932.3.peg.1294"/>
<accession>A0A127VAY8</accession>